<feature type="domain" description="VTT" evidence="7">
    <location>
        <begin position="67"/>
        <end position="183"/>
    </location>
</feature>
<keyword evidence="3 6" id="KW-0812">Transmembrane</keyword>
<evidence type="ECO:0000256" key="1">
    <source>
        <dbReference type="ARBA" id="ARBA00004651"/>
    </source>
</evidence>
<feature type="transmembrane region" description="Helical" evidence="6">
    <location>
        <begin position="12"/>
        <end position="28"/>
    </location>
</feature>
<comment type="similarity">
    <text evidence="6">Belongs to the TVP38/TMEM64 family.</text>
</comment>
<dbReference type="PANTHER" id="PTHR12677:SF49">
    <property type="entry name" value="TVP38_TMEM64 FAMILY MEMBRANE PROTEIN"/>
    <property type="match status" value="1"/>
</dbReference>
<feature type="transmembrane region" description="Helical" evidence="6">
    <location>
        <begin position="48"/>
        <end position="71"/>
    </location>
</feature>
<name>A0A1Q9YIB6_9FIRM</name>
<evidence type="ECO:0000313" key="9">
    <source>
        <dbReference type="Proteomes" id="UP000186758"/>
    </source>
</evidence>
<dbReference type="InterPro" id="IPR032816">
    <property type="entry name" value="VTT_dom"/>
</dbReference>
<protein>
    <recommendedName>
        <fullName evidence="6">TVP38/TMEM64 family membrane protein</fullName>
    </recommendedName>
</protein>
<accession>A0A1Q9YIB6</accession>
<organism evidence="8 9">
    <name type="scientific">Faecalibaculum rodentium</name>
    <dbReference type="NCBI Taxonomy" id="1702221"/>
    <lineage>
        <taxon>Bacteria</taxon>
        <taxon>Bacillati</taxon>
        <taxon>Bacillota</taxon>
        <taxon>Erysipelotrichia</taxon>
        <taxon>Erysipelotrichales</taxon>
        <taxon>Erysipelotrichaceae</taxon>
        <taxon>Faecalibaculum</taxon>
    </lineage>
</organism>
<dbReference type="Pfam" id="PF09335">
    <property type="entry name" value="VTT_dom"/>
    <property type="match status" value="1"/>
</dbReference>
<evidence type="ECO:0000259" key="7">
    <source>
        <dbReference type="Pfam" id="PF09335"/>
    </source>
</evidence>
<evidence type="ECO:0000256" key="6">
    <source>
        <dbReference type="RuleBase" id="RU366058"/>
    </source>
</evidence>
<evidence type="ECO:0000313" key="8">
    <source>
        <dbReference type="EMBL" id="OLU43985.1"/>
    </source>
</evidence>
<evidence type="ECO:0000256" key="2">
    <source>
        <dbReference type="ARBA" id="ARBA00022475"/>
    </source>
</evidence>
<keyword evidence="5 6" id="KW-0472">Membrane</keyword>
<evidence type="ECO:0000256" key="4">
    <source>
        <dbReference type="ARBA" id="ARBA00022989"/>
    </source>
</evidence>
<comment type="caution">
    <text evidence="6">Lacks conserved residue(s) required for the propagation of feature annotation.</text>
</comment>
<sequence>MDMTARKGIEISTWIGTAALLLLLAWFASKGYLTNPEALQALLRQAGWIGPLLFMALQVLQVIIPVIPGGVSSAIGVLAFGPFWGFVYNYLGLVAGSILAFWLVRRYGKPFIRKITSPESYDKYIGWLDKGTRFDWFFAAAIFFPCAPDDILCMIAGLTKMSYAKFVTIIVLGKPLALVAYSMGLTSLLQWVGTLL</sequence>
<comment type="caution">
    <text evidence="8">The sequence shown here is derived from an EMBL/GenBank/DDBJ whole genome shotgun (WGS) entry which is preliminary data.</text>
</comment>
<feature type="transmembrane region" description="Helical" evidence="6">
    <location>
        <begin position="83"/>
        <end position="104"/>
    </location>
</feature>
<evidence type="ECO:0000256" key="5">
    <source>
        <dbReference type="ARBA" id="ARBA00023136"/>
    </source>
</evidence>
<proteinExistence type="inferred from homology"/>
<gene>
    <name evidence="8" type="ORF">BO223_10155</name>
</gene>
<dbReference type="Proteomes" id="UP000186758">
    <property type="component" value="Unassembled WGS sequence"/>
</dbReference>
<evidence type="ECO:0000256" key="3">
    <source>
        <dbReference type="ARBA" id="ARBA00022692"/>
    </source>
</evidence>
<dbReference type="EMBL" id="MPJZ01000089">
    <property type="protein sequence ID" value="OLU43985.1"/>
    <property type="molecule type" value="Genomic_DNA"/>
</dbReference>
<keyword evidence="4 6" id="KW-1133">Transmembrane helix</keyword>
<dbReference type="InterPro" id="IPR015414">
    <property type="entry name" value="TMEM64"/>
</dbReference>
<reference evidence="8 9" key="1">
    <citation type="submission" date="2016-11" db="EMBL/GenBank/DDBJ databases">
        <title>Description of two novel members of the family Erysipelotrichaceae: Ileibacterium lipovorans gen. nov., sp. nov. and Dubosiella newyorkensis, gen. nov., sp. nov.</title>
        <authorList>
            <person name="Cox L.M."/>
            <person name="Sohn J."/>
            <person name="Tyrrell K.L."/>
            <person name="Citron D.M."/>
            <person name="Lawson P.A."/>
            <person name="Patel N.B."/>
            <person name="Iizumi T."/>
            <person name="Perez-Perez G.I."/>
            <person name="Goldstein E.J."/>
            <person name="Blaser M.J."/>
        </authorList>
    </citation>
    <scope>NUCLEOTIDE SEQUENCE [LARGE SCALE GENOMIC DNA]</scope>
    <source>
        <strain evidence="8 9">NYU-BL-K8</strain>
    </source>
</reference>
<dbReference type="GO" id="GO:0005886">
    <property type="term" value="C:plasma membrane"/>
    <property type="evidence" value="ECO:0007669"/>
    <property type="project" value="UniProtKB-SubCell"/>
</dbReference>
<keyword evidence="2 6" id="KW-1003">Cell membrane</keyword>
<feature type="transmembrane region" description="Helical" evidence="6">
    <location>
        <begin position="166"/>
        <end position="192"/>
    </location>
</feature>
<dbReference type="PANTHER" id="PTHR12677">
    <property type="entry name" value="GOLGI APPARATUS MEMBRANE PROTEIN TVP38-RELATED"/>
    <property type="match status" value="1"/>
</dbReference>
<dbReference type="AlphaFoldDB" id="A0A1Q9YIB6"/>
<comment type="subcellular location">
    <subcellularLocation>
        <location evidence="1 6">Cell membrane</location>
        <topology evidence="1 6">Multi-pass membrane protein</topology>
    </subcellularLocation>
</comment>